<accession>A0A8J1U5H4</accession>
<dbReference type="EMBL" id="CAIIXF020000008">
    <property type="protein sequence ID" value="CAH1792110.1"/>
    <property type="molecule type" value="Genomic_DNA"/>
</dbReference>
<comment type="caution">
    <text evidence="2">The sequence shown here is derived from an EMBL/GenBank/DDBJ whole genome shotgun (WGS) entry which is preliminary data.</text>
</comment>
<sequence length="140" mass="16241">MEGPGQDKNHSARKLKVPKTNETKEERLQSIKWSNATKKEEWSNLDNDLDTIQESSLSGPIEKKIQAMTTITYSSDRFGEEEKCHLKPHIVHIGRRQKDIKDLGKELKDLKKRDKQAGPIERNALRELRVIVRSKLKTLR</sequence>
<protein>
    <submittedName>
        <fullName evidence="2">Uncharacterized protein</fullName>
    </submittedName>
</protein>
<name>A0A8J1U5H4_OWEFU</name>
<reference evidence="2" key="1">
    <citation type="submission" date="2022-03" db="EMBL/GenBank/DDBJ databases">
        <authorList>
            <person name="Martin C."/>
        </authorList>
    </citation>
    <scope>NUCLEOTIDE SEQUENCE</scope>
</reference>
<evidence type="ECO:0000256" key="1">
    <source>
        <dbReference type="SAM" id="MobiDB-lite"/>
    </source>
</evidence>
<dbReference type="AlphaFoldDB" id="A0A8J1U5H4"/>
<evidence type="ECO:0000313" key="3">
    <source>
        <dbReference type="Proteomes" id="UP000749559"/>
    </source>
</evidence>
<organism evidence="2 3">
    <name type="scientific">Owenia fusiformis</name>
    <name type="common">Polychaete worm</name>
    <dbReference type="NCBI Taxonomy" id="6347"/>
    <lineage>
        <taxon>Eukaryota</taxon>
        <taxon>Metazoa</taxon>
        <taxon>Spiralia</taxon>
        <taxon>Lophotrochozoa</taxon>
        <taxon>Annelida</taxon>
        <taxon>Polychaeta</taxon>
        <taxon>Sedentaria</taxon>
        <taxon>Canalipalpata</taxon>
        <taxon>Sabellida</taxon>
        <taxon>Oweniida</taxon>
        <taxon>Oweniidae</taxon>
        <taxon>Owenia</taxon>
    </lineage>
</organism>
<feature type="region of interest" description="Disordered" evidence="1">
    <location>
        <begin position="1"/>
        <end position="27"/>
    </location>
</feature>
<proteinExistence type="predicted"/>
<evidence type="ECO:0000313" key="2">
    <source>
        <dbReference type="EMBL" id="CAH1792110.1"/>
    </source>
</evidence>
<dbReference type="OrthoDB" id="416119at2759"/>
<feature type="compositionally biased region" description="Basic and acidic residues" evidence="1">
    <location>
        <begin position="1"/>
        <end position="10"/>
    </location>
</feature>
<dbReference type="Proteomes" id="UP000749559">
    <property type="component" value="Unassembled WGS sequence"/>
</dbReference>
<gene>
    <name evidence="2" type="ORF">OFUS_LOCUS17128</name>
</gene>
<keyword evidence="3" id="KW-1185">Reference proteome</keyword>